<name>A0A5D2NI29_GOSTO</name>
<sequence length="40" mass="4707">MCWWVLDISKFPSTCCPYSIIIRFSLKASRFQTLFVVTMS</sequence>
<proteinExistence type="predicted"/>
<evidence type="ECO:0000313" key="2">
    <source>
        <dbReference type="Proteomes" id="UP000322667"/>
    </source>
</evidence>
<dbReference type="EMBL" id="CM017620">
    <property type="protein sequence ID" value="TYI01900.1"/>
    <property type="molecule type" value="Genomic_DNA"/>
</dbReference>
<dbReference type="Proteomes" id="UP000322667">
    <property type="component" value="Chromosome A11"/>
</dbReference>
<dbReference type="AlphaFoldDB" id="A0A5D2NI29"/>
<protein>
    <submittedName>
        <fullName evidence="1">Uncharacterized protein</fullName>
    </submittedName>
</protein>
<accession>A0A5D2NI29</accession>
<gene>
    <name evidence="1" type="ORF">ES332_A11G231300v1</name>
</gene>
<organism evidence="1 2">
    <name type="scientific">Gossypium tomentosum</name>
    <name type="common">Hawaiian cotton</name>
    <name type="synonym">Gossypium sandvicense</name>
    <dbReference type="NCBI Taxonomy" id="34277"/>
    <lineage>
        <taxon>Eukaryota</taxon>
        <taxon>Viridiplantae</taxon>
        <taxon>Streptophyta</taxon>
        <taxon>Embryophyta</taxon>
        <taxon>Tracheophyta</taxon>
        <taxon>Spermatophyta</taxon>
        <taxon>Magnoliopsida</taxon>
        <taxon>eudicotyledons</taxon>
        <taxon>Gunneridae</taxon>
        <taxon>Pentapetalae</taxon>
        <taxon>rosids</taxon>
        <taxon>malvids</taxon>
        <taxon>Malvales</taxon>
        <taxon>Malvaceae</taxon>
        <taxon>Malvoideae</taxon>
        <taxon>Gossypium</taxon>
    </lineage>
</organism>
<reference evidence="1 2" key="1">
    <citation type="submission" date="2019-07" db="EMBL/GenBank/DDBJ databases">
        <title>WGS assembly of Gossypium tomentosum.</title>
        <authorList>
            <person name="Chen Z.J."/>
            <person name="Sreedasyam A."/>
            <person name="Ando A."/>
            <person name="Song Q."/>
            <person name="De L."/>
            <person name="Hulse-Kemp A."/>
            <person name="Ding M."/>
            <person name="Ye W."/>
            <person name="Kirkbride R."/>
            <person name="Jenkins J."/>
            <person name="Plott C."/>
            <person name="Lovell J."/>
            <person name="Lin Y.-M."/>
            <person name="Vaughn R."/>
            <person name="Liu B."/>
            <person name="Li W."/>
            <person name="Simpson S."/>
            <person name="Scheffler B."/>
            <person name="Saski C."/>
            <person name="Grover C."/>
            <person name="Hu G."/>
            <person name="Conover J."/>
            <person name="Carlson J."/>
            <person name="Shu S."/>
            <person name="Boston L."/>
            <person name="Williams M."/>
            <person name="Peterson D."/>
            <person name="Mcgee K."/>
            <person name="Jones D."/>
            <person name="Wendel J."/>
            <person name="Stelly D."/>
            <person name="Grimwood J."/>
            <person name="Schmutz J."/>
        </authorList>
    </citation>
    <scope>NUCLEOTIDE SEQUENCE [LARGE SCALE GENOMIC DNA]</scope>
    <source>
        <strain evidence="1">7179.01</strain>
    </source>
</reference>
<keyword evidence="2" id="KW-1185">Reference proteome</keyword>
<evidence type="ECO:0000313" key="1">
    <source>
        <dbReference type="EMBL" id="TYI01900.1"/>
    </source>
</evidence>